<feature type="compositionally biased region" description="Low complexity" evidence="7">
    <location>
        <begin position="157"/>
        <end position="168"/>
    </location>
</feature>
<gene>
    <name evidence="11" type="primary">REPS1</name>
</gene>
<dbReference type="InterPro" id="IPR002048">
    <property type="entry name" value="EF_hand_dom"/>
</dbReference>
<evidence type="ECO:0000313" key="11">
    <source>
        <dbReference type="RefSeq" id="XP_007101096.1"/>
    </source>
</evidence>
<keyword evidence="5 6" id="KW-0175">Coiled coil</keyword>
<dbReference type="InterPro" id="IPR000261">
    <property type="entry name" value="EH_dom"/>
</dbReference>
<evidence type="ECO:0000259" key="8">
    <source>
        <dbReference type="PROSITE" id="PS50031"/>
    </source>
</evidence>
<evidence type="ECO:0000256" key="5">
    <source>
        <dbReference type="ARBA" id="ARBA00023054"/>
    </source>
</evidence>
<dbReference type="CDD" id="cd00052">
    <property type="entry name" value="EH"/>
    <property type="match status" value="1"/>
</dbReference>
<evidence type="ECO:0000313" key="10">
    <source>
        <dbReference type="Proteomes" id="UP000248484"/>
    </source>
</evidence>
<feature type="region of interest" description="Disordered" evidence="7">
    <location>
        <begin position="104"/>
        <end position="241"/>
    </location>
</feature>
<feature type="domain" description="EF-hand" evidence="9">
    <location>
        <begin position="318"/>
        <end position="353"/>
    </location>
</feature>
<feature type="compositionally biased region" description="Low complexity" evidence="7">
    <location>
        <begin position="546"/>
        <end position="556"/>
    </location>
</feature>
<dbReference type="GeneID" id="102977026"/>
<feature type="compositionally biased region" description="Polar residues" evidence="7">
    <location>
        <begin position="535"/>
        <end position="545"/>
    </location>
</feature>
<feature type="region of interest" description="Disordered" evidence="7">
    <location>
        <begin position="477"/>
        <end position="698"/>
    </location>
</feature>
<dbReference type="SUPFAM" id="SSF47473">
    <property type="entry name" value="EF-hand"/>
    <property type="match status" value="2"/>
</dbReference>
<dbReference type="PANTHER" id="PTHR11216">
    <property type="entry name" value="EH DOMAIN"/>
    <property type="match status" value="1"/>
</dbReference>
<feature type="region of interest" description="Disordered" evidence="7">
    <location>
        <begin position="377"/>
        <end position="412"/>
    </location>
</feature>
<feature type="domain" description="EH" evidence="8">
    <location>
        <begin position="10"/>
        <end position="97"/>
    </location>
</feature>
<dbReference type="RefSeq" id="XP_007101096.1">
    <property type="nucleotide sequence ID" value="XM_007101034.4"/>
</dbReference>
<keyword evidence="1" id="KW-0597">Phosphoprotein</keyword>
<dbReference type="FunFam" id="1.10.238.10:FF:000039">
    <property type="entry name" value="RalBP1-associated Eps domain-containing protein 2 isoform 1"/>
    <property type="match status" value="1"/>
</dbReference>
<feature type="compositionally biased region" description="Pro residues" evidence="7">
    <location>
        <begin position="516"/>
        <end position="526"/>
    </location>
</feature>
<evidence type="ECO:0000256" key="7">
    <source>
        <dbReference type="SAM" id="MobiDB-lite"/>
    </source>
</evidence>
<organism evidence="10 11">
    <name type="scientific">Physeter macrocephalus</name>
    <name type="common">Sperm whale</name>
    <name type="synonym">Physeter catodon</name>
    <dbReference type="NCBI Taxonomy" id="9755"/>
    <lineage>
        <taxon>Eukaryota</taxon>
        <taxon>Metazoa</taxon>
        <taxon>Chordata</taxon>
        <taxon>Craniata</taxon>
        <taxon>Vertebrata</taxon>
        <taxon>Euteleostomi</taxon>
        <taxon>Mammalia</taxon>
        <taxon>Eutheria</taxon>
        <taxon>Laurasiatheria</taxon>
        <taxon>Artiodactyla</taxon>
        <taxon>Whippomorpha</taxon>
        <taxon>Cetacea</taxon>
        <taxon>Odontoceti</taxon>
        <taxon>Physeteridae</taxon>
        <taxon>Physeter</taxon>
    </lineage>
</organism>
<dbReference type="GO" id="GO:0006897">
    <property type="term" value="P:endocytosis"/>
    <property type="evidence" value="ECO:0007669"/>
    <property type="project" value="TreeGrafter"/>
</dbReference>
<accession>A0A2Y9EFP7</accession>
<dbReference type="Proteomes" id="UP000248484">
    <property type="component" value="Chromosome 10"/>
</dbReference>
<feature type="coiled-coil region" evidence="6">
    <location>
        <begin position="727"/>
        <end position="758"/>
    </location>
</feature>
<keyword evidence="10" id="KW-1185">Reference proteome</keyword>
<dbReference type="FunFam" id="1.10.238.10:FF:000084">
    <property type="entry name" value="ralBP1-associated Eps domain-containing protein 1 isoform X2"/>
    <property type="match status" value="1"/>
</dbReference>
<dbReference type="GO" id="GO:0005509">
    <property type="term" value="F:calcium ion binding"/>
    <property type="evidence" value="ECO:0007669"/>
    <property type="project" value="InterPro"/>
</dbReference>
<dbReference type="Pfam" id="PF12763">
    <property type="entry name" value="EH"/>
    <property type="match status" value="2"/>
</dbReference>
<feature type="compositionally biased region" description="Basic and acidic residues" evidence="7">
    <location>
        <begin position="680"/>
        <end position="694"/>
    </location>
</feature>
<dbReference type="GO" id="GO:0016197">
    <property type="term" value="P:endosomal transport"/>
    <property type="evidence" value="ECO:0007669"/>
    <property type="project" value="TreeGrafter"/>
</dbReference>
<evidence type="ECO:0000256" key="4">
    <source>
        <dbReference type="ARBA" id="ARBA00022837"/>
    </source>
</evidence>
<dbReference type="CTD" id="85021"/>
<feature type="compositionally biased region" description="Pro residues" evidence="7">
    <location>
        <begin position="557"/>
        <end position="568"/>
    </location>
</feature>
<feature type="compositionally biased region" description="Polar residues" evidence="7">
    <location>
        <begin position="584"/>
        <end position="595"/>
    </location>
</feature>
<dbReference type="OrthoDB" id="10045710at2759"/>
<dbReference type="SMART" id="SM00027">
    <property type="entry name" value="EH"/>
    <property type="match status" value="2"/>
</dbReference>
<dbReference type="PROSITE" id="PS00018">
    <property type="entry name" value="EF_HAND_1"/>
    <property type="match status" value="1"/>
</dbReference>
<sequence>MEGLTLSDAEQKYYSDLFSYCDSESTKKVAAHGRVLELFRAAQLPSDVVHQIMELCGATRLGYFGRSQFYIALKLVAVAQSGFPLRVESINTVKDLPLPRFVASKNDQESRHAASYSSDSENQGSYSGVIPPPPGRGQVKKVSTSHDTVQPRTSADQQEPVSPVVSPQQSPPTSPHTWRKHSRHPSGGNSERPLAGPGPFWSPFGEAQSGSSSGDAVWSGHSPPPPQENWVSFADTPPTSTLLTMHPASVQDQTTVRTVASATTANEIRRQSSSYDDPWKITDEQRQYYVNQFKTIQPDLNGFIPGSAAKEFFTKSKLPILELSHIWELSDFDKDGALTLDEFCAAFHLVVARKNGYDLPEKLPESLMPKLIDLEDSADVGDQPGEVGYSGSPAEAPPSKSPSMPSLNQTWPELNQSSEDTAIVHPVPIRMTPSKIHMQEMELKRTGSDHTNPTSPLLVKTSDLSEENKINSSVKFASGNTVDGYSSSDSFTSDPEQIGNNVTRQRSHSGMSPDNTAPPPPPPRPQPSHSRSSSLDMNRTFSVTTGQQQAGVVAQPPAVPPRPQPSQAPGPVVHRPVDADGLITHTSTSPQQIPEQPNFADFSQFEVFAASNVNEEQDDEAEKHPEVLPVEKASDPASSLRVAKTDSKIEEKTAASAPANVSKGTTPLAPPPKPVRRRLKSEDELRPEVDEHTQKTGVLAAVLASQPSIPRSVGKDKKAIQASIRRNKETNTVLARLNSELQQQLKDVLEERISLEVQLEQLRPFSHL</sequence>
<feature type="domain" description="EH" evidence="8">
    <location>
        <begin position="285"/>
        <end position="369"/>
    </location>
</feature>
<evidence type="ECO:0000256" key="2">
    <source>
        <dbReference type="ARBA" id="ARBA00022723"/>
    </source>
</evidence>
<feature type="compositionally biased region" description="Polar residues" evidence="7">
    <location>
        <begin position="115"/>
        <end position="126"/>
    </location>
</feature>
<evidence type="ECO:0000256" key="3">
    <source>
        <dbReference type="ARBA" id="ARBA00022737"/>
    </source>
</evidence>
<feature type="compositionally biased region" description="Basic and acidic residues" evidence="7">
    <location>
        <begin position="643"/>
        <end position="653"/>
    </location>
</feature>
<proteinExistence type="predicted"/>
<dbReference type="AlphaFoldDB" id="A0A2Y9EFP7"/>
<feature type="compositionally biased region" description="Polar residues" evidence="7">
    <location>
        <begin position="477"/>
        <end position="515"/>
    </location>
</feature>
<dbReference type="PROSITE" id="PS50222">
    <property type="entry name" value="EF_HAND_2"/>
    <property type="match status" value="1"/>
</dbReference>
<keyword evidence="3" id="KW-0677">Repeat</keyword>
<dbReference type="GO" id="GO:0005886">
    <property type="term" value="C:plasma membrane"/>
    <property type="evidence" value="ECO:0007669"/>
    <property type="project" value="TreeGrafter"/>
</dbReference>
<keyword evidence="2" id="KW-0479">Metal-binding</keyword>
<evidence type="ECO:0000256" key="1">
    <source>
        <dbReference type="ARBA" id="ARBA00022553"/>
    </source>
</evidence>
<name>A0A2Y9EFP7_PHYMC</name>
<feature type="compositionally biased region" description="Polar residues" evidence="7">
    <location>
        <begin position="141"/>
        <end position="156"/>
    </location>
</feature>
<feature type="region of interest" description="Disordered" evidence="7">
    <location>
        <begin position="443"/>
        <end position="464"/>
    </location>
</feature>
<dbReference type="InterPro" id="IPR018247">
    <property type="entry name" value="EF_Hand_1_Ca_BS"/>
</dbReference>
<reference evidence="11" key="1">
    <citation type="submission" date="2025-08" db="UniProtKB">
        <authorList>
            <consortium name="RefSeq"/>
        </authorList>
    </citation>
    <scope>IDENTIFICATION</scope>
    <source>
        <tissue evidence="11">Muscle</tissue>
    </source>
</reference>
<evidence type="ECO:0000259" key="9">
    <source>
        <dbReference type="PROSITE" id="PS50222"/>
    </source>
</evidence>
<protein>
    <submittedName>
        <fullName evidence="11">RalBP1-associated Eps domain-containing protein 1 isoform X10</fullName>
    </submittedName>
</protein>
<dbReference type="GO" id="GO:0005829">
    <property type="term" value="C:cytosol"/>
    <property type="evidence" value="ECO:0007669"/>
    <property type="project" value="UniProtKB-ARBA"/>
</dbReference>
<evidence type="ECO:0000256" key="6">
    <source>
        <dbReference type="SAM" id="Coils"/>
    </source>
</evidence>
<dbReference type="InterPro" id="IPR011992">
    <property type="entry name" value="EF-hand-dom_pair"/>
</dbReference>
<keyword evidence="4" id="KW-0106">Calcium</keyword>
<dbReference type="PANTHER" id="PTHR11216:SF63">
    <property type="entry name" value="RALBP1-ASSOCIATED EPS DOMAIN-CONTAINING PROTEIN 1"/>
    <property type="match status" value="1"/>
</dbReference>
<dbReference type="Gene3D" id="1.10.238.10">
    <property type="entry name" value="EF-hand"/>
    <property type="match status" value="2"/>
</dbReference>
<dbReference type="PROSITE" id="PS50031">
    <property type="entry name" value="EH"/>
    <property type="match status" value="2"/>
</dbReference>